<comment type="caution">
    <text evidence="2">The sequence shown here is derived from an EMBL/GenBank/DDBJ whole genome shotgun (WGS) entry which is preliminary data.</text>
</comment>
<proteinExistence type="predicted"/>
<dbReference type="AlphaFoldDB" id="A0A9W4UJE6"/>
<feature type="compositionally biased region" description="Basic and acidic residues" evidence="1">
    <location>
        <begin position="121"/>
        <end position="133"/>
    </location>
</feature>
<sequence>MRTIWRDNLGRYTVSDDEDVELITLNSRKDTESGKDTRMYISAIPVVLPTGTIAKGVMQGQLTTPARKTIDGSSLDDTAVQVETADVKTADKGVQANLPPPPADLANHNWGLWSPPTRNSPENDKTADKDEKANLPPHPANFANRNWGLWSPRT</sequence>
<gene>
    <name evidence="2" type="ORF">PDIGIT_LOCUS10172</name>
</gene>
<organism evidence="2 3">
    <name type="scientific">Periconia digitata</name>
    <dbReference type="NCBI Taxonomy" id="1303443"/>
    <lineage>
        <taxon>Eukaryota</taxon>
        <taxon>Fungi</taxon>
        <taxon>Dikarya</taxon>
        <taxon>Ascomycota</taxon>
        <taxon>Pezizomycotina</taxon>
        <taxon>Dothideomycetes</taxon>
        <taxon>Pleosporomycetidae</taxon>
        <taxon>Pleosporales</taxon>
        <taxon>Massarineae</taxon>
        <taxon>Periconiaceae</taxon>
        <taxon>Periconia</taxon>
    </lineage>
</organism>
<dbReference type="EMBL" id="CAOQHR010000007">
    <property type="protein sequence ID" value="CAI6337065.1"/>
    <property type="molecule type" value="Genomic_DNA"/>
</dbReference>
<protein>
    <submittedName>
        <fullName evidence="2">Uncharacterized protein</fullName>
    </submittedName>
</protein>
<evidence type="ECO:0000256" key="1">
    <source>
        <dbReference type="SAM" id="MobiDB-lite"/>
    </source>
</evidence>
<feature type="region of interest" description="Disordered" evidence="1">
    <location>
        <begin position="68"/>
        <end position="154"/>
    </location>
</feature>
<evidence type="ECO:0000313" key="2">
    <source>
        <dbReference type="EMBL" id="CAI6337065.1"/>
    </source>
</evidence>
<dbReference type="Proteomes" id="UP001152607">
    <property type="component" value="Unassembled WGS sequence"/>
</dbReference>
<accession>A0A9W4UJE6</accession>
<name>A0A9W4UJE6_9PLEO</name>
<reference evidence="2" key="1">
    <citation type="submission" date="2023-01" db="EMBL/GenBank/DDBJ databases">
        <authorList>
            <person name="Van Ghelder C."/>
            <person name="Rancurel C."/>
        </authorList>
    </citation>
    <scope>NUCLEOTIDE SEQUENCE</scope>
    <source>
        <strain evidence="2">CNCM I-4278</strain>
    </source>
</reference>
<evidence type="ECO:0000313" key="3">
    <source>
        <dbReference type="Proteomes" id="UP001152607"/>
    </source>
</evidence>
<keyword evidence="3" id="KW-1185">Reference proteome</keyword>